<dbReference type="Proteomes" id="UP000622797">
    <property type="component" value="Unassembled WGS sequence"/>
</dbReference>
<protein>
    <recommendedName>
        <fullName evidence="4">Ubiquitin carrier protein</fullName>
    </recommendedName>
</protein>
<reference evidence="2" key="1">
    <citation type="journal article" date="2020" name="BMC Genomics">
        <title>Correction to: Identification and distribution of gene clusters required for synthesis of sphingolipid metabolism inhibitors in diverse species of the filamentous fungus Fusarium.</title>
        <authorList>
            <person name="Kim H.S."/>
            <person name="Lohmar J.M."/>
            <person name="Busman M."/>
            <person name="Brown D.W."/>
            <person name="Naumann T.A."/>
            <person name="Divon H.H."/>
            <person name="Lysoe E."/>
            <person name="Uhlig S."/>
            <person name="Proctor R.H."/>
        </authorList>
    </citation>
    <scope>NUCLEOTIDE SEQUENCE</scope>
    <source>
        <strain evidence="2">NRRL 20472</strain>
    </source>
</reference>
<dbReference type="OrthoDB" id="2896006at2759"/>
<organism evidence="2 3">
    <name type="scientific">Fusarium sarcochroum</name>
    <dbReference type="NCBI Taxonomy" id="1208366"/>
    <lineage>
        <taxon>Eukaryota</taxon>
        <taxon>Fungi</taxon>
        <taxon>Dikarya</taxon>
        <taxon>Ascomycota</taxon>
        <taxon>Pezizomycotina</taxon>
        <taxon>Sordariomycetes</taxon>
        <taxon>Hypocreomycetidae</taxon>
        <taxon>Hypocreales</taxon>
        <taxon>Nectriaceae</taxon>
        <taxon>Fusarium</taxon>
        <taxon>Fusarium lateritium species complex</taxon>
    </lineage>
</organism>
<keyword evidence="3" id="KW-1185">Reference proteome</keyword>
<accession>A0A8H4XAF0</accession>
<keyword evidence="1" id="KW-0812">Transmembrane</keyword>
<feature type="transmembrane region" description="Helical" evidence="1">
    <location>
        <begin position="155"/>
        <end position="182"/>
    </location>
</feature>
<feature type="transmembrane region" description="Helical" evidence="1">
    <location>
        <begin position="31"/>
        <end position="54"/>
    </location>
</feature>
<feature type="transmembrane region" description="Helical" evidence="1">
    <location>
        <begin position="203"/>
        <end position="224"/>
    </location>
</feature>
<evidence type="ECO:0000313" key="3">
    <source>
        <dbReference type="Proteomes" id="UP000622797"/>
    </source>
</evidence>
<feature type="transmembrane region" description="Helical" evidence="1">
    <location>
        <begin position="123"/>
        <end position="149"/>
    </location>
</feature>
<name>A0A8H4XAF0_9HYPO</name>
<feature type="transmembrane region" description="Helical" evidence="1">
    <location>
        <begin position="323"/>
        <end position="349"/>
    </location>
</feature>
<evidence type="ECO:0000313" key="2">
    <source>
        <dbReference type="EMBL" id="KAF4966949.1"/>
    </source>
</evidence>
<feature type="transmembrane region" description="Helical" evidence="1">
    <location>
        <begin position="236"/>
        <end position="262"/>
    </location>
</feature>
<sequence length="362" mass="39381">MLHHAGKLLLRRDEAPEVPDLGHEISQLPDWSILVFLFNALIFLPIFIIINYTFDTVFPVLAIVEDEKPPAYDPLPVEPFAADDDMPKPAGNASAPVAGQGIPITSSFRATWRVLRSNGGFRALFRGLPCLIAQGFVTGIISAALSAILPFPMVFGSLISSLLLVQLSTAWVHIVITPASPLRFWRRLPPFKSTFRATWKPVLIYWVATEVANFGTVAIVYLLHAKQGSRVNDANSFGSAVGVLIAAIILQIALQIPAYMILVRIQASLLPVDADTIIPFDRSFNGRIEPVIVGGLGYATVRDAWSSFSKSAWRRIVMIHVKVTGISIAASLLMVAVIVPQFILLASLATGGDDSGNEDMKM</sequence>
<dbReference type="EMBL" id="JABEXW010000261">
    <property type="protein sequence ID" value="KAF4966949.1"/>
    <property type="molecule type" value="Genomic_DNA"/>
</dbReference>
<dbReference type="AlphaFoldDB" id="A0A8H4XAF0"/>
<evidence type="ECO:0008006" key="4">
    <source>
        <dbReference type="Google" id="ProtNLM"/>
    </source>
</evidence>
<keyword evidence="1" id="KW-0472">Membrane</keyword>
<keyword evidence="1" id="KW-1133">Transmembrane helix</keyword>
<reference evidence="2" key="2">
    <citation type="submission" date="2020-05" db="EMBL/GenBank/DDBJ databases">
        <authorList>
            <person name="Kim H.-S."/>
            <person name="Proctor R.H."/>
            <person name="Brown D.W."/>
        </authorList>
    </citation>
    <scope>NUCLEOTIDE SEQUENCE</scope>
    <source>
        <strain evidence="2">NRRL 20472</strain>
    </source>
</reference>
<proteinExistence type="predicted"/>
<comment type="caution">
    <text evidence="2">The sequence shown here is derived from an EMBL/GenBank/DDBJ whole genome shotgun (WGS) entry which is preliminary data.</text>
</comment>
<evidence type="ECO:0000256" key="1">
    <source>
        <dbReference type="SAM" id="Phobius"/>
    </source>
</evidence>
<gene>
    <name evidence="2" type="ORF">FSARC_5434</name>
</gene>